<keyword evidence="7" id="KW-1133">Transmembrane helix</keyword>
<sequence length="1819" mass="199649">MVYMIPQVHYSTWQYGIVSKIKILNVKPTTHTHYSTYVTLDVLVPPSSPVIDGYNNNDDFPVNAGRSSTLTCTATAKPAPTIEWYIDNTLQSTTMTSPTPNSEDSELFDVSSIFTFIPQWNNHLQYVICKVDNDAIGKAVVTRVKLDVNVAVNTIVISDDANTGGYTSDDDVIVTDGLSHTLTCETIGSKPAASNIYWDTQNIPVVQSSKSDSPNSGDSRLFDTTSTIEFTPLWSYHSKTIACEGKFTPLWSYHSKTIACEGSNSANIQSVITNIKLDVQEESSGFVIVTFGHMTTLTCVAMAARPASDIQWTVDNDNPNDDETISDNTQDSDLKDTTSTMTFTPTYLDHQNTTLTCKATNDATIAKGKPFIKELTLDVWVSPDSLYFDGYPDNSNVTMASGESFQITCITTKAHPAASIEWYIDDDIITSNVNSRIVWASDGRKDTVSELSLTPNREDFGKKLKCENLPTAVSDNVYYCKAGDSLSMVLSVDAYPLPVTFGAWMKGDLVLDNNENTPSTSTVTITLVNHNHFGIYNVRATNDVGWVILHVELLQSDTPAAPVGINIIDRYYDSLTLQILPGSHGGDPENVLYFVEYRSPLDIVFVPWPSDGMGTRNMTVYLLQLVPSTAYEIRAKAKNNNGMGEFSSIQLFNTYFKPTVTMNAGTNTLAWSRHENIKYQCVKIEKKDAYGRLVVVQECIDRDILMYKVDDTSVTYIVTYCEINGKCEKRGFEASYALSEEPVCGTCNVGIISGILVTTLICSGVVIGVLLVLYRRAKNYRTKQHSEDARIYTTVSPLTGNVEHAYETTMAMQIKAHGEDNNYMSLSPDTRELDSTYQMPSTVGVKTANESAVRFIGFDVGGPLDVDILQEEDATLQCVTTDLSGSIGKWSKVDEADEIFNLLSPGAYVGTGHDSTKHFDWSVDTTGTHHYDLKIPNIDINDEGCYFCGIGTAYSNIPPLSPVIDGYNNDDDFTVNAGRSSTLTCTATAKPAPTIEWYISNTLQSTTMTSSTPNSEDSELFDVSSTFTFTPQWSNHLQYVKCKADIDAIGNAVTTKLKLDVNVAVNTITISDDVNTGGYTSGDDVIVTDGLSHILTCETIGSKPAAFNIDWDTNGITVVQSSMSDSPNKFTPLWSYHSKTITCEGSNSANRQPVITDIKLDVQVSPNSVTISEESSGVVIVTSGHLSTLTCGAMGARPASDIQWAVDNDNPDDDETISDNTQDSNLKDTTSTMTFITTYLVHQNTTLTCKATNYATVAKGQPVIKELTLDVWVSPESIYVDGYPDSSNVTMTAGESFDIMCRTTKAHPAASIQWYIDDDIITSNVNSRILWDSDGRKDTVSVLSIIPNRIDFGKKLKCESNHDVQNNPQTIFVNIIVQYSAVIFNDTLDTSSADQGQNATIVCTSMGYPIPDITWYTWTDGSAVELMSDMSRIVMKHEPYAVNRTIRSTLYILNVIPEVDHGVYTCHASNIIGSDYFNITLAGKREPGSPTNVRTTGISWDSVNITWDIGYNGGSSQWFYVSYRQIYVNVFIRSNTVEMPPYYINGLNSSTEYEIYVTAENVISVSEPSETITFITSAAPISIEYSPKNVPTNPRVYIGPLVGIVAVIALATAAGVIFMRRRGKQNKDSTLEERQDHELPERTSTATYENVRPELSKKPTNDDNVYASLNHDGKENIYMAAGQQILEFPRNDMSMKSILSAGRFYELTKCVAWNGTGGQSDVVIKKNIVAAAITVTVPGSPVTSIETTSAPGITRHDIQDQASILITDTQLSDADKYWCQVERLGDPRDEKSISLTVTPATPPSQPTISITAGSNPSNA</sequence>
<keyword evidence="4" id="KW-0325">Glycoprotein</keyword>
<dbReference type="InterPro" id="IPR036179">
    <property type="entry name" value="Ig-like_dom_sf"/>
</dbReference>
<evidence type="ECO:0000256" key="4">
    <source>
        <dbReference type="ARBA" id="ARBA00023180"/>
    </source>
</evidence>
<feature type="domain" description="Ig-like" evidence="8">
    <location>
        <begin position="1275"/>
        <end position="1362"/>
    </location>
</feature>
<dbReference type="InterPro" id="IPR003599">
    <property type="entry name" value="Ig_sub"/>
</dbReference>
<evidence type="ECO:0000256" key="5">
    <source>
        <dbReference type="ARBA" id="ARBA00023319"/>
    </source>
</evidence>
<feature type="compositionally biased region" description="Polar residues" evidence="6">
    <location>
        <begin position="1806"/>
        <end position="1819"/>
    </location>
</feature>
<accession>A0ABM0LX40</accession>
<dbReference type="InterPro" id="IPR003961">
    <property type="entry name" value="FN3_dom"/>
</dbReference>
<keyword evidence="5" id="KW-0393">Immunoglobulin domain</keyword>
<dbReference type="Pfam" id="PF08205">
    <property type="entry name" value="C2-set_2"/>
    <property type="match status" value="5"/>
</dbReference>
<feature type="region of interest" description="Disordered" evidence="6">
    <location>
        <begin position="1791"/>
        <end position="1819"/>
    </location>
</feature>
<keyword evidence="2 7" id="KW-0472">Membrane</keyword>
<evidence type="ECO:0000256" key="6">
    <source>
        <dbReference type="SAM" id="MobiDB-lite"/>
    </source>
</evidence>
<dbReference type="PROSITE" id="PS50853">
    <property type="entry name" value="FN3"/>
    <property type="match status" value="2"/>
</dbReference>
<reference evidence="11" key="1">
    <citation type="submission" date="2025-08" db="UniProtKB">
        <authorList>
            <consortium name="RefSeq"/>
        </authorList>
    </citation>
    <scope>IDENTIFICATION</scope>
    <source>
        <tissue evidence="11">Testes</tissue>
    </source>
</reference>
<comment type="subcellular location">
    <subcellularLocation>
        <location evidence="1">Membrane</location>
        <topology evidence="1">Single-pass type I membrane protein</topology>
    </subcellularLocation>
</comment>
<feature type="non-terminal residue" evidence="11">
    <location>
        <position position="1819"/>
    </location>
</feature>
<evidence type="ECO:0000256" key="7">
    <source>
        <dbReference type="SAM" id="Phobius"/>
    </source>
</evidence>
<dbReference type="SUPFAM" id="SSF48726">
    <property type="entry name" value="Immunoglobulin"/>
    <property type="match status" value="10"/>
</dbReference>
<dbReference type="SMART" id="SM00408">
    <property type="entry name" value="IGc2"/>
    <property type="match status" value="2"/>
</dbReference>
<dbReference type="SMART" id="SM00060">
    <property type="entry name" value="FN3"/>
    <property type="match status" value="2"/>
</dbReference>
<evidence type="ECO:0000256" key="3">
    <source>
        <dbReference type="ARBA" id="ARBA00023157"/>
    </source>
</evidence>
<dbReference type="RefSeq" id="XP_006812331.1">
    <property type="nucleotide sequence ID" value="XM_006812268.1"/>
</dbReference>
<feature type="domain" description="Ig-like" evidence="8">
    <location>
        <begin position="958"/>
        <end position="1058"/>
    </location>
</feature>
<dbReference type="SUPFAM" id="SSF49265">
    <property type="entry name" value="Fibronectin type III"/>
    <property type="match status" value="2"/>
</dbReference>
<dbReference type="Gene3D" id="2.60.40.10">
    <property type="entry name" value="Immunoglobulins"/>
    <property type="match status" value="14"/>
</dbReference>
<dbReference type="SMART" id="SM00409">
    <property type="entry name" value="IG"/>
    <property type="match status" value="8"/>
</dbReference>
<keyword evidence="7" id="KW-0812">Transmembrane</keyword>
<dbReference type="CDD" id="cd00063">
    <property type="entry name" value="FN3"/>
    <property type="match status" value="2"/>
</dbReference>
<dbReference type="InterPro" id="IPR013783">
    <property type="entry name" value="Ig-like_fold"/>
</dbReference>
<feature type="domain" description="Fibronectin type-III" evidence="9">
    <location>
        <begin position="561"/>
        <end position="659"/>
    </location>
</feature>
<organism evidence="10 11">
    <name type="scientific">Saccoglossus kowalevskii</name>
    <name type="common">Acorn worm</name>
    <dbReference type="NCBI Taxonomy" id="10224"/>
    <lineage>
        <taxon>Eukaryota</taxon>
        <taxon>Metazoa</taxon>
        <taxon>Hemichordata</taxon>
        <taxon>Enteropneusta</taxon>
        <taxon>Harrimaniidae</taxon>
        <taxon>Saccoglossus</taxon>
    </lineage>
</organism>
<feature type="domain" description="Ig-like" evidence="8">
    <location>
        <begin position="45"/>
        <end position="142"/>
    </location>
</feature>
<feature type="domain" description="Ig-like" evidence="8">
    <location>
        <begin position="1166"/>
        <end position="1268"/>
    </location>
</feature>
<feature type="compositionally biased region" description="Basic and acidic residues" evidence="6">
    <location>
        <begin position="1625"/>
        <end position="1641"/>
    </location>
</feature>
<feature type="domain" description="Ig-like" evidence="8">
    <location>
        <begin position="383"/>
        <end position="491"/>
    </location>
</feature>
<dbReference type="Pfam" id="PF13927">
    <property type="entry name" value="Ig_3"/>
    <property type="match status" value="1"/>
</dbReference>
<evidence type="ECO:0000256" key="2">
    <source>
        <dbReference type="ARBA" id="ARBA00023136"/>
    </source>
</evidence>
<feature type="domain" description="Ig-like" evidence="8">
    <location>
        <begin position="292"/>
        <end position="376"/>
    </location>
</feature>
<evidence type="ECO:0000313" key="10">
    <source>
        <dbReference type="Proteomes" id="UP000694865"/>
    </source>
</evidence>
<gene>
    <name evidence="11" type="primary">LOC102800796</name>
</gene>
<dbReference type="InterPro" id="IPR007110">
    <property type="entry name" value="Ig-like_dom"/>
</dbReference>
<dbReference type="PROSITE" id="PS50835">
    <property type="entry name" value="IG_LIKE"/>
    <property type="match status" value="7"/>
</dbReference>
<dbReference type="GeneID" id="102800796"/>
<keyword evidence="3" id="KW-1015">Disulfide bond</keyword>
<feature type="domain" description="Fibronectin type-III" evidence="9">
    <location>
        <begin position="1489"/>
        <end position="1579"/>
    </location>
</feature>
<proteinExistence type="predicted"/>
<dbReference type="PANTHER" id="PTHR11640">
    <property type="entry name" value="NEPHRIN"/>
    <property type="match status" value="1"/>
</dbReference>
<feature type="transmembrane region" description="Helical" evidence="7">
    <location>
        <begin position="1596"/>
        <end position="1619"/>
    </location>
</feature>
<keyword evidence="10" id="KW-1185">Reference proteome</keyword>
<dbReference type="Pfam" id="PF00041">
    <property type="entry name" value="fn3"/>
    <property type="match status" value="1"/>
</dbReference>
<dbReference type="PANTHER" id="PTHR11640:SF31">
    <property type="entry name" value="IRREGULAR CHIASM C-ROUGHEST PROTEIN-RELATED"/>
    <property type="match status" value="1"/>
</dbReference>
<dbReference type="InterPro" id="IPR003598">
    <property type="entry name" value="Ig_sub2"/>
</dbReference>
<evidence type="ECO:0000313" key="11">
    <source>
        <dbReference type="RefSeq" id="XP_006812331.1"/>
    </source>
</evidence>
<evidence type="ECO:0000256" key="1">
    <source>
        <dbReference type="ARBA" id="ARBA00004479"/>
    </source>
</evidence>
<dbReference type="InterPro" id="IPR036116">
    <property type="entry name" value="FN3_sf"/>
</dbReference>
<feature type="compositionally biased region" description="Basic and acidic residues" evidence="6">
    <location>
        <begin position="1651"/>
        <end position="1661"/>
    </location>
</feature>
<dbReference type="InterPro" id="IPR013162">
    <property type="entry name" value="CD80_C2-set"/>
</dbReference>
<evidence type="ECO:0000259" key="8">
    <source>
        <dbReference type="PROSITE" id="PS50835"/>
    </source>
</evidence>
<name>A0ABM0LX40_SACKO</name>
<dbReference type="Proteomes" id="UP000694865">
    <property type="component" value="Unplaced"/>
</dbReference>
<protein>
    <submittedName>
        <fullName evidence="11">Uncharacterized protein LOC102800796</fullName>
    </submittedName>
</protein>
<evidence type="ECO:0000259" key="9">
    <source>
        <dbReference type="PROSITE" id="PS50853"/>
    </source>
</evidence>
<dbReference type="InterPro" id="IPR051275">
    <property type="entry name" value="Cell_adhesion_signaling"/>
</dbReference>
<feature type="domain" description="Ig-like" evidence="8">
    <location>
        <begin position="1368"/>
        <end position="1482"/>
    </location>
</feature>
<feature type="region of interest" description="Disordered" evidence="6">
    <location>
        <begin position="1625"/>
        <end position="1664"/>
    </location>
</feature>